<reference evidence="1 2" key="1">
    <citation type="journal article" date="2024" name="G3 (Bethesda)">
        <title>Genome assembly of Hibiscus sabdariffa L. provides insights into metabolisms of medicinal natural products.</title>
        <authorList>
            <person name="Kim T."/>
        </authorList>
    </citation>
    <scope>NUCLEOTIDE SEQUENCE [LARGE SCALE GENOMIC DNA]</scope>
    <source>
        <strain evidence="1">TK-2024</strain>
        <tissue evidence="1">Old leaves</tissue>
    </source>
</reference>
<dbReference type="Proteomes" id="UP001396334">
    <property type="component" value="Unassembled WGS sequence"/>
</dbReference>
<protein>
    <submittedName>
        <fullName evidence="1">Uncharacterized protein</fullName>
    </submittedName>
</protein>
<accession>A0ABR2NF31</accession>
<name>A0ABR2NF31_9ROSI</name>
<proteinExistence type="predicted"/>
<dbReference type="EMBL" id="JBBPBN010000157">
    <property type="protein sequence ID" value="KAK8974756.1"/>
    <property type="molecule type" value="Genomic_DNA"/>
</dbReference>
<sequence>MNSKEEVIHVIERLDDFCIHGAKMSASIVQTGVRKSYRCHKGRVPIQDEISHHLDGDNEVEGAPNVDLGMTQLNLEGQLTVGGAGGWLVKRWVWLLVRGVRQRHS</sequence>
<evidence type="ECO:0000313" key="2">
    <source>
        <dbReference type="Proteomes" id="UP001396334"/>
    </source>
</evidence>
<organism evidence="1 2">
    <name type="scientific">Hibiscus sabdariffa</name>
    <name type="common">roselle</name>
    <dbReference type="NCBI Taxonomy" id="183260"/>
    <lineage>
        <taxon>Eukaryota</taxon>
        <taxon>Viridiplantae</taxon>
        <taxon>Streptophyta</taxon>
        <taxon>Embryophyta</taxon>
        <taxon>Tracheophyta</taxon>
        <taxon>Spermatophyta</taxon>
        <taxon>Magnoliopsida</taxon>
        <taxon>eudicotyledons</taxon>
        <taxon>Gunneridae</taxon>
        <taxon>Pentapetalae</taxon>
        <taxon>rosids</taxon>
        <taxon>malvids</taxon>
        <taxon>Malvales</taxon>
        <taxon>Malvaceae</taxon>
        <taxon>Malvoideae</taxon>
        <taxon>Hibiscus</taxon>
    </lineage>
</organism>
<keyword evidence="2" id="KW-1185">Reference proteome</keyword>
<evidence type="ECO:0000313" key="1">
    <source>
        <dbReference type="EMBL" id="KAK8974756.1"/>
    </source>
</evidence>
<comment type="caution">
    <text evidence="1">The sequence shown here is derived from an EMBL/GenBank/DDBJ whole genome shotgun (WGS) entry which is preliminary data.</text>
</comment>
<gene>
    <name evidence="1" type="ORF">V6N11_024398</name>
</gene>